<feature type="region of interest" description="Disordered" evidence="1">
    <location>
        <begin position="59"/>
        <end position="98"/>
    </location>
</feature>
<gene>
    <name evidence="2" type="ORF">MEDL_14313</name>
</gene>
<feature type="region of interest" description="Disordered" evidence="1">
    <location>
        <begin position="1"/>
        <end position="36"/>
    </location>
</feature>
<comment type="caution">
    <text evidence="2">The sequence shown here is derived from an EMBL/GenBank/DDBJ whole genome shotgun (WGS) entry which is preliminary data.</text>
</comment>
<evidence type="ECO:0000256" key="1">
    <source>
        <dbReference type="SAM" id="MobiDB-lite"/>
    </source>
</evidence>
<protein>
    <submittedName>
        <fullName evidence="2">Uncharacterized protein</fullName>
    </submittedName>
</protein>
<accession>A0A8S3QV35</accession>
<reference evidence="2" key="1">
    <citation type="submission" date="2021-03" db="EMBL/GenBank/DDBJ databases">
        <authorList>
            <person name="Bekaert M."/>
        </authorList>
    </citation>
    <scope>NUCLEOTIDE SEQUENCE</scope>
</reference>
<sequence length="176" mass="20397">MQHRIVMKCEDPLQRKDNFVAKNQKSSSELTEESETKLDNNGTCIGVYHFHNYAQIETRKKDPCSNSEKNREQQNDHDDGVDDTEEEKTPQHTKNTPVKTSILIYNTWDDISVERRNQVSTTLHKSHSIDKEKYAAPNNSKKTVDKTSVKLKEQTDSICSNNFIVRAAKRRKEMNL</sequence>
<dbReference type="EMBL" id="CAJPWZ010000722">
    <property type="protein sequence ID" value="CAG2199646.1"/>
    <property type="molecule type" value="Genomic_DNA"/>
</dbReference>
<feature type="compositionally biased region" description="Basic and acidic residues" evidence="1">
    <location>
        <begin position="7"/>
        <end position="19"/>
    </location>
</feature>
<evidence type="ECO:0000313" key="3">
    <source>
        <dbReference type="Proteomes" id="UP000683360"/>
    </source>
</evidence>
<dbReference type="Proteomes" id="UP000683360">
    <property type="component" value="Unassembled WGS sequence"/>
</dbReference>
<dbReference type="AlphaFoldDB" id="A0A8S3QV35"/>
<evidence type="ECO:0000313" key="2">
    <source>
        <dbReference type="EMBL" id="CAG2199646.1"/>
    </source>
</evidence>
<organism evidence="2 3">
    <name type="scientific">Mytilus edulis</name>
    <name type="common">Blue mussel</name>
    <dbReference type="NCBI Taxonomy" id="6550"/>
    <lineage>
        <taxon>Eukaryota</taxon>
        <taxon>Metazoa</taxon>
        <taxon>Spiralia</taxon>
        <taxon>Lophotrochozoa</taxon>
        <taxon>Mollusca</taxon>
        <taxon>Bivalvia</taxon>
        <taxon>Autobranchia</taxon>
        <taxon>Pteriomorphia</taxon>
        <taxon>Mytilida</taxon>
        <taxon>Mytiloidea</taxon>
        <taxon>Mytilidae</taxon>
        <taxon>Mytilinae</taxon>
        <taxon>Mytilus</taxon>
    </lineage>
</organism>
<keyword evidence="3" id="KW-1185">Reference proteome</keyword>
<name>A0A8S3QV35_MYTED</name>
<feature type="compositionally biased region" description="Basic and acidic residues" evidence="1">
    <location>
        <begin position="59"/>
        <end position="78"/>
    </location>
</feature>
<proteinExistence type="predicted"/>